<evidence type="ECO:0000313" key="9">
    <source>
        <dbReference type="EMBL" id="PNY80722.1"/>
    </source>
</evidence>
<dbReference type="Gene3D" id="1.10.630.10">
    <property type="entry name" value="Cytochrome P450"/>
    <property type="match status" value="1"/>
</dbReference>
<dbReference type="PROSITE" id="PS00086">
    <property type="entry name" value="CYTOCHROME_P450"/>
    <property type="match status" value="1"/>
</dbReference>
<dbReference type="InterPro" id="IPR050196">
    <property type="entry name" value="Cytochrome_P450_Monoox"/>
</dbReference>
<protein>
    <submittedName>
        <fullName evidence="9">Cytochrome P450</fullName>
    </submittedName>
</protein>
<dbReference type="Proteomes" id="UP000236379">
    <property type="component" value="Unassembled WGS sequence"/>
</dbReference>
<dbReference type="PRINTS" id="PR00463">
    <property type="entry name" value="EP450I"/>
</dbReference>
<evidence type="ECO:0000256" key="1">
    <source>
        <dbReference type="ARBA" id="ARBA00010617"/>
    </source>
</evidence>
<dbReference type="InterPro" id="IPR001128">
    <property type="entry name" value="Cyt_P450"/>
</dbReference>
<keyword evidence="5 7" id="KW-0408">Iron</keyword>
<comment type="cofactor">
    <cofactor evidence="7">
        <name>heme</name>
        <dbReference type="ChEBI" id="CHEBI:30413"/>
    </cofactor>
</comment>
<dbReference type="GO" id="GO:0005506">
    <property type="term" value="F:iron ion binding"/>
    <property type="evidence" value="ECO:0007669"/>
    <property type="project" value="InterPro"/>
</dbReference>
<dbReference type="GO" id="GO:0004497">
    <property type="term" value="F:monooxygenase activity"/>
    <property type="evidence" value="ECO:0007669"/>
    <property type="project" value="UniProtKB-KW"/>
</dbReference>
<evidence type="ECO:0000256" key="8">
    <source>
        <dbReference type="RuleBase" id="RU000461"/>
    </source>
</evidence>
<dbReference type="OrthoDB" id="9789468at2"/>
<keyword evidence="3 7" id="KW-0479">Metal-binding</keyword>
<keyword evidence="6 8" id="KW-0503">Monooxygenase</keyword>
<dbReference type="Pfam" id="PF00067">
    <property type="entry name" value="p450"/>
    <property type="match status" value="1"/>
</dbReference>
<proteinExistence type="inferred from homology"/>
<evidence type="ECO:0000256" key="7">
    <source>
        <dbReference type="PIRSR" id="PIRSR602401-1"/>
    </source>
</evidence>
<dbReference type="PANTHER" id="PTHR24291">
    <property type="entry name" value="CYTOCHROME P450 FAMILY 4"/>
    <property type="match status" value="1"/>
</dbReference>
<dbReference type="SUPFAM" id="SSF48264">
    <property type="entry name" value="Cytochrome P450"/>
    <property type="match status" value="1"/>
</dbReference>
<evidence type="ECO:0000256" key="5">
    <source>
        <dbReference type="ARBA" id="ARBA00023004"/>
    </source>
</evidence>
<sequence length="445" mass="49387">MTAPTALPPMPPAPPLLGHALPVMRDVLGFMTQVTRQYGDVARVRLGPREIWVVGHPRDIETLHLHTGRAFDKGLWRNPLLTRLLGRGLLISEGDFWLRQRRLAQPAFHSARVQGYLSVMQQQAHELAGQWQAGGVRDVNADLSALTMRIVMRSVMGVPEGSGRVDAISRSLDMALRGFQRDLGNPLPAALPTPARRLFGRGAAGLDEVMRAIIEERRAEGNPGSRDDLLDMLMSARDDDGQGMSDQQLLDEVKNILLAGHDTTASTLSFALAMLSQHPAQAAALDAELSGVLAGRAPELAELRQLPYLDAVIKETLRLYPAAWSTQREARESVQIGGFTAPPGTLFWINHWVTHRDPRFFTRPESFEPERWLGDLESRLPKYAYFPFGGGGRICIGRDFARLEAATVLAVLFQRFTFRMAGPLRLEPAVSLRPRQGLKMDVRPR</sequence>
<gene>
    <name evidence="9" type="ORF">CVO96_04485</name>
</gene>
<dbReference type="AlphaFoldDB" id="A0A2K3UW18"/>
<keyword evidence="10" id="KW-1185">Reference proteome</keyword>
<keyword evidence="2 7" id="KW-0349">Heme</keyword>
<dbReference type="EMBL" id="PPPD01000001">
    <property type="protein sequence ID" value="PNY80722.1"/>
    <property type="molecule type" value="Genomic_DNA"/>
</dbReference>
<dbReference type="InterPro" id="IPR036396">
    <property type="entry name" value="Cyt_P450_sf"/>
</dbReference>
<evidence type="ECO:0000256" key="2">
    <source>
        <dbReference type="ARBA" id="ARBA00022617"/>
    </source>
</evidence>
<dbReference type="PRINTS" id="PR00385">
    <property type="entry name" value="P450"/>
</dbReference>
<dbReference type="RefSeq" id="WP_133161738.1">
    <property type="nucleotide sequence ID" value="NZ_PPPD01000001.1"/>
</dbReference>
<feature type="binding site" description="axial binding residue" evidence="7">
    <location>
        <position position="395"/>
    </location>
    <ligand>
        <name>heme</name>
        <dbReference type="ChEBI" id="CHEBI:30413"/>
    </ligand>
    <ligandPart>
        <name>Fe</name>
        <dbReference type="ChEBI" id="CHEBI:18248"/>
    </ligandPart>
</feature>
<dbReference type="GO" id="GO:0020037">
    <property type="term" value="F:heme binding"/>
    <property type="evidence" value="ECO:0007669"/>
    <property type="project" value="InterPro"/>
</dbReference>
<evidence type="ECO:0000256" key="6">
    <source>
        <dbReference type="ARBA" id="ARBA00023033"/>
    </source>
</evidence>
<dbReference type="GO" id="GO:0016705">
    <property type="term" value="F:oxidoreductase activity, acting on paired donors, with incorporation or reduction of molecular oxygen"/>
    <property type="evidence" value="ECO:0007669"/>
    <property type="project" value="InterPro"/>
</dbReference>
<evidence type="ECO:0000313" key="10">
    <source>
        <dbReference type="Proteomes" id="UP000236379"/>
    </source>
</evidence>
<dbReference type="InterPro" id="IPR002401">
    <property type="entry name" value="Cyt_P450_E_grp-I"/>
</dbReference>
<accession>A0A2K3UW18</accession>
<comment type="similarity">
    <text evidence="1 8">Belongs to the cytochrome P450 family.</text>
</comment>
<reference evidence="9 10" key="1">
    <citation type="submission" date="2018-01" db="EMBL/GenBank/DDBJ databases">
        <title>Deinococcus koreensis sp. nov., a radiation-resistant bacterium isolated from river water.</title>
        <authorList>
            <person name="Choi A."/>
        </authorList>
    </citation>
    <scope>NUCLEOTIDE SEQUENCE [LARGE SCALE GENOMIC DNA]</scope>
    <source>
        <strain evidence="9 10">SJW1-2</strain>
    </source>
</reference>
<name>A0A2K3UW18_9DEIO</name>
<keyword evidence="4 8" id="KW-0560">Oxidoreductase</keyword>
<evidence type="ECO:0000256" key="3">
    <source>
        <dbReference type="ARBA" id="ARBA00022723"/>
    </source>
</evidence>
<dbReference type="InterPro" id="IPR017972">
    <property type="entry name" value="Cyt_P450_CS"/>
</dbReference>
<organism evidence="9 10">
    <name type="scientific">Deinococcus koreensis</name>
    <dbReference type="NCBI Taxonomy" id="2054903"/>
    <lineage>
        <taxon>Bacteria</taxon>
        <taxon>Thermotogati</taxon>
        <taxon>Deinococcota</taxon>
        <taxon>Deinococci</taxon>
        <taxon>Deinococcales</taxon>
        <taxon>Deinococcaceae</taxon>
        <taxon>Deinococcus</taxon>
    </lineage>
</organism>
<comment type="caution">
    <text evidence="9">The sequence shown here is derived from an EMBL/GenBank/DDBJ whole genome shotgun (WGS) entry which is preliminary data.</text>
</comment>
<dbReference type="PANTHER" id="PTHR24291:SF50">
    <property type="entry name" value="BIFUNCTIONAL ALBAFLAVENONE MONOOXYGENASE_TERPENE SYNTHASE"/>
    <property type="match status" value="1"/>
</dbReference>
<evidence type="ECO:0000256" key="4">
    <source>
        <dbReference type="ARBA" id="ARBA00023002"/>
    </source>
</evidence>